<evidence type="ECO:0000259" key="3">
    <source>
        <dbReference type="Pfam" id="PF19353"/>
    </source>
</evidence>
<evidence type="ECO:0000313" key="4">
    <source>
        <dbReference type="EMBL" id="SMX22345.1"/>
    </source>
</evidence>
<dbReference type="InterPro" id="IPR011055">
    <property type="entry name" value="Dup_hybrid_motif"/>
</dbReference>
<gene>
    <name evidence="4" type="primary">mepM</name>
    <name evidence="4" type="ORF">BOA8489_00437</name>
</gene>
<dbReference type="InterPro" id="IPR016047">
    <property type="entry name" value="M23ase_b-sheet_dom"/>
</dbReference>
<evidence type="ECO:0000259" key="2">
    <source>
        <dbReference type="Pfam" id="PF01551"/>
    </source>
</evidence>
<evidence type="ECO:0000256" key="1">
    <source>
        <dbReference type="SAM" id="MobiDB-lite"/>
    </source>
</evidence>
<keyword evidence="4" id="KW-0378">Hydrolase</keyword>
<dbReference type="SUPFAM" id="SSF51261">
    <property type="entry name" value="Duplicated hybrid motif"/>
    <property type="match status" value="1"/>
</dbReference>
<protein>
    <submittedName>
        <fullName evidence="4">Murein DD-endopeptidase MepM</fullName>
        <ecNumber evidence="4">3.4.24.-</ecNumber>
    </submittedName>
</protein>
<name>A0A238IWW5_9RHOB</name>
<sequence length="440" mass="48808">MINSFAHKMHLLLERAIPEQRLFLRSDTETRFIRLSPFTQFVGLTGSALLVGWTIISSAILLMQSLGAGDLREQALREQAIYEGRLNTLAAERDARATEASEAQARFAVALSEVSAMQSRLLRTEDRAKELATGIDVIQTTLRTIMQERDAERAKNEALVERIAETEAASPEVTRMSDLETTLDFLSAALGDIAVERDEMQMYVAEAETALDRVAMDIRLADERNERIFSQIEEAVETSLKPIDTMFSSVGLPTDSILDQVRRSYSGQGGPLTPIRFTTSGDTEVDSTTERANDVLARLDELNLYRIAAEKLPFGFPVRGSYRSTSGFGPRWGRMHEGHDWAGSRGTPIHATADGTVTHAGRQGAYGNLIKIRHDFGFETRYAHLSKIRVEVGQRVSRGERIGDMGNTGRSTGTHLHYEVRVGGTATNPLKYIKAARDVF</sequence>
<dbReference type="InterPro" id="IPR045974">
    <property type="entry name" value="DUF5930"/>
</dbReference>
<feature type="domain" description="DUF5930" evidence="3">
    <location>
        <begin position="1"/>
        <end position="323"/>
    </location>
</feature>
<dbReference type="EC" id="3.4.24.-" evidence="4"/>
<dbReference type="Gene3D" id="2.70.70.10">
    <property type="entry name" value="Glucose Permease (Domain IIA)"/>
    <property type="match status" value="1"/>
</dbReference>
<feature type="region of interest" description="Disordered" evidence="1">
    <location>
        <begin position="269"/>
        <end position="288"/>
    </location>
</feature>
<organism evidence="4 5">
    <name type="scientific">Boseongicola aestuarii</name>
    <dbReference type="NCBI Taxonomy" id="1470561"/>
    <lineage>
        <taxon>Bacteria</taxon>
        <taxon>Pseudomonadati</taxon>
        <taxon>Pseudomonadota</taxon>
        <taxon>Alphaproteobacteria</taxon>
        <taxon>Rhodobacterales</taxon>
        <taxon>Paracoccaceae</taxon>
        <taxon>Boseongicola</taxon>
    </lineage>
</organism>
<dbReference type="InterPro" id="IPR050570">
    <property type="entry name" value="Cell_wall_metabolism_enzyme"/>
</dbReference>
<evidence type="ECO:0000313" key="5">
    <source>
        <dbReference type="Proteomes" id="UP000201838"/>
    </source>
</evidence>
<dbReference type="Pfam" id="PF01551">
    <property type="entry name" value="Peptidase_M23"/>
    <property type="match status" value="1"/>
</dbReference>
<dbReference type="CDD" id="cd12797">
    <property type="entry name" value="M23_peptidase"/>
    <property type="match status" value="1"/>
</dbReference>
<keyword evidence="5" id="KW-1185">Reference proteome</keyword>
<dbReference type="AlphaFoldDB" id="A0A238IWW5"/>
<dbReference type="Proteomes" id="UP000201838">
    <property type="component" value="Unassembled WGS sequence"/>
</dbReference>
<dbReference type="PANTHER" id="PTHR21666:SF270">
    <property type="entry name" value="MUREIN HYDROLASE ACTIVATOR ENVC"/>
    <property type="match status" value="1"/>
</dbReference>
<dbReference type="GO" id="GO:0004222">
    <property type="term" value="F:metalloendopeptidase activity"/>
    <property type="evidence" value="ECO:0007669"/>
    <property type="project" value="TreeGrafter"/>
</dbReference>
<dbReference type="PANTHER" id="PTHR21666">
    <property type="entry name" value="PEPTIDASE-RELATED"/>
    <property type="match status" value="1"/>
</dbReference>
<dbReference type="Pfam" id="PF19353">
    <property type="entry name" value="DUF5930"/>
    <property type="match status" value="1"/>
</dbReference>
<feature type="domain" description="M23ase beta-sheet core" evidence="2">
    <location>
        <begin position="334"/>
        <end position="429"/>
    </location>
</feature>
<proteinExistence type="predicted"/>
<dbReference type="EMBL" id="FXXQ01000001">
    <property type="protein sequence ID" value="SMX22345.1"/>
    <property type="molecule type" value="Genomic_DNA"/>
</dbReference>
<dbReference type="RefSeq" id="WP_245813626.1">
    <property type="nucleotide sequence ID" value="NZ_FXXQ01000001.1"/>
</dbReference>
<reference evidence="4 5" key="1">
    <citation type="submission" date="2017-05" db="EMBL/GenBank/DDBJ databases">
        <authorList>
            <person name="Song R."/>
            <person name="Chenine A.L."/>
            <person name="Ruprecht R.M."/>
        </authorList>
    </citation>
    <scope>NUCLEOTIDE SEQUENCE [LARGE SCALE GENOMIC DNA]</scope>
    <source>
        <strain evidence="4 5">CECT 8489</strain>
    </source>
</reference>
<accession>A0A238IWW5</accession>